<protein>
    <submittedName>
        <fullName evidence="2">ABC-type cobalamin/Fe3+-siderophore transport system, ATPase component</fullName>
    </submittedName>
</protein>
<name>A0AA86GKH1_9SPHN</name>
<dbReference type="Proteomes" id="UP000058599">
    <property type="component" value="Chromosome"/>
</dbReference>
<dbReference type="AlphaFoldDB" id="A0AA86GKH1"/>
<dbReference type="RefSeq" id="WP_067180556.1">
    <property type="nucleotide sequence ID" value="NZ_CP012199.1"/>
</dbReference>
<dbReference type="Pfam" id="PF13449">
    <property type="entry name" value="Phytase-like"/>
    <property type="match status" value="1"/>
</dbReference>
<proteinExistence type="predicted"/>
<dbReference type="InterPro" id="IPR027372">
    <property type="entry name" value="Phytase-like_dom"/>
</dbReference>
<dbReference type="KEGG" id="sgi:SGRAN_0702"/>
<reference evidence="2 3" key="1">
    <citation type="journal article" date="2016" name="BMC Genomics">
        <title>Genomic analysis of the nitrate-respiring Sphingopyxis granuli (formerly Sphingomonas macrogoltabida) strain TFA.</title>
        <authorList>
            <person name="Garcia-Romero I."/>
            <person name="Perez-Pulido A.J."/>
            <person name="Gonzalez-Flores Y.E."/>
            <person name="Reyes-Ramirez F."/>
            <person name="Santero E."/>
            <person name="Floriano B."/>
        </authorList>
    </citation>
    <scope>NUCLEOTIDE SEQUENCE [LARGE SCALE GENOMIC DNA]</scope>
    <source>
        <strain evidence="2 3">TFA</strain>
    </source>
</reference>
<evidence type="ECO:0000313" key="2">
    <source>
        <dbReference type="EMBL" id="AMG73097.1"/>
    </source>
</evidence>
<sequence length="332" mass="35928">MRRRLLFVLLIFLAVGPVPGTAFRFPADNFTQSVVARPLDVAPGRTGALRFVRGWHLVSPNSRFGGFSALARVGPGRFQLVSDAGGWTRLTLHPDGRVTNVRIGLLPTPEGGSGRKSLVDAEAMAIDPASGASWIAFEGINEIRRYDPALSRIESRRTLPQPAWPGNGGPEAMARLADGRTIVFSEDADDDPRGREALLYATDPAAPGPPPLRFFYDAQGKGSVSDAAPLPDGRILLVHRRLGLLPIFTTILAVVDPADIGPDTVVRSRAIDRVPRALADNFEGAAVSVERGRTYVWLVSDDNFTSWQRSLLLQFELVELPPRAADSKKAAP</sequence>
<feature type="domain" description="Phytase-like" evidence="1">
    <location>
        <begin position="63"/>
        <end position="304"/>
    </location>
</feature>
<dbReference type="InterPro" id="IPR014567">
    <property type="entry name" value="UCP031900"/>
</dbReference>
<dbReference type="EMBL" id="CP012199">
    <property type="protein sequence ID" value="AMG73097.1"/>
    <property type="molecule type" value="Genomic_DNA"/>
</dbReference>
<accession>A0AA86GKH1</accession>
<dbReference type="SUPFAM" id="SSF63829">
    <property type="entry name" value="Calcium-dependent phosphotriesterase"/>
    <property type="match status" value="1"/>
</dbReference>
<dbReference type="PIRSF" id="PIRSF031900">
    <property type="entry name" value="UCP031900"/>
    <property type="match status" value="1"/>
</dbReference>
<gene>
    <name evidence="2" type="ORF">SGRAN_0702</name>
</gene>
<organism evidence="2 3">
    <name type="scientific">Sphingopyxis granuli</name>
    <dbReference type="NCBI Taxonomy" id="267128"/>
    <lineage>
        <taxon>Bacteria</taxon>
        <taxon>Pseudomonadati</taxon>
        <taxon>Pseudomonadota</taxon>
        <taxon>Alphaproteobacteria</taxon>
        <taxon>Sphingomonadales</taxon>
        <taxon>Sphingomonadaceae</taxon>
        <taxon>Sphingopyxis</taxon>
    </lineage>
</organism>
<keyword evidence="3" id="KW-1185">Reference proteome</keyword>
<evidence type="ECO:0000259" key="1">
    <source>
        <dbReference type="Pfam" id="PF13449"/>
    </source>
</evidence>
<evidence type="ECO:0000313" key="3">
    <source>
        <dbReference type="Proteomes" id="UP000058599"/>
    </source>
</evidence>